<evidence type="ECO:0000313" key="4">
    <source>
        <dbReference type="Proteomes" id="UP000001603"/>
    </source>
</evidence>
<dbReference type="eggNOG" id="COG2200">
    <property type="taxonomic scope" value="Bacteria"/>
</dbReference>
<dbReference type="OrthoDB" id="675397at2"/>
<feature type="transmembrane region" description="Helical" evidence="1">
    <location>
        <begin position="199"/>
        <end position="218"/>
    </location>
</feature>
<evidence type="ECO:0000259" key="2">
    <source>
        <dbReference type="PROSITE" id="PS50883"/>
    </source>
</evidence>
<protein>
    <recommendedName>
        <fullName evidence="2">EAL domain-containing protein</fullName>
    </recommendedName>
</protein>
<organism evidence="3 4">
    <name type="scientific">Photobacterium angustum (strain S14 / CCUG 15956)</name>
    <name type="common">Vibrio sp. (strain S14 / CCUG 15956)</name>
    <dbReference type="NCBI Taxonomy" id="314292"/>
    <lineage>
        <taxon>Bacteria</taxon>
        <taxon>Pseudomonadati</taxon>
        <taxon>Pseudomonadota</taxon>
        <taxon>Gammaproteobacteria</taxon>
        <taxon>Vibrionales</taxon>
        <taxon>Vibrionaceae</taxon>
        <taxon>Photobacterium</taxon>
    </lineage>
</organism>
<keyword evidence="1" id="KW-1133">Transmembrane helix</keyword>
<dbReference type="PANTHER" id="PTHR33121">
    <property type="entry name" value="CYCLIC DI-GMP PHOSPHODIESTERASE PDEF"/>
    <property type="match status" value="1"/>
</dbReference>
<dbReference type="SUPFAM" id="SSF141868">
    <property type="entry name" value="EAL domain-like"/>
    <property type="match status" value="1"/>
</dbReference>
<dbReference type="AlphaFoldDB" id="Q1ZM95"/>
<evidence type="ECO:0000313" key="3">
    <source>
        <dbReference type="EMBL" id="EAS63345.1"/>
    </source>
</evidence>
<dbReference type="RefSeq" id="WP_005366916.1">
    <property type="nucleotide sequence ID" value="NZ_CH902599.1"/>
</dbReference>
<dbReference type="InterPro" id="IPR035919">
    <property type="entry name" value="EAL_sf"/>
</dbReference>
<sequence>MIAGTSYLLAFFSASWITLHVAKFFINHDAQQYVARIEHNFKREETFLSNIILPNKCSKQVRHALRKIDYQEPEILFIGLVLDDNTLCTSNGLLSYPITLNSPTLPLIRYELEATDDNEIATLIEGSENTFLLFFNQLRLEDHFHFYCPSCISYHIRLTTEKPPLPDASTWFITKHNFGQANGYIIVSRELKEQLEEQYFYIYFYLYFIVINLIFAIYKSIKKRHNTVESLLKRASKRNQFIPFYQPIFTPQGEVKGAEVLMRWQDKKGEIFTPAMFIHAAEKLKLIDEMTLNMIDIVKHDFSQQSAYSLITTDFFCAFNLTASQIENNEFIDRLIEIFQDHHGFNIEFEITEREQFNDEKTAKYNLNRLQEKGYKIKIDDTGTGYGGFNYFLNFNINGIKIDKMFIDIIGQEDVKINVLDAIIDMAKSLNLTIVAEGIEHQSQVDFLASKEVELLQGYYFSKPIPFDQLNYAITSVQNKKNHQV</sequence>
<keyword evidence="1" id="KW-0812">Transmembrane</keyword>
<accession>Q1ZM95</accession>
<dbReference type="Pfam" id="PF00563">
    <property type="entry name" value="EAL"/>
    <property type="match status" value="1"/>
</dbReference>
<dbReference type="GO" id="GO:0071111">
    <property type="term" value="F:cyclic-guanylate-specific phosphodiesterase activity"/>
    <property type="evidence" value="ECO:0007669"/>
    <property type="project" value="InterPro"/>
</dbReference>
<dbReference type="SMART" id="SM00052">
    <property type="entry name" value="EAL"/>
    <property type="match status" value="1"/>
</dbReference>
<dbReference type="EMBL" id="AAOJ01000008">
    <property type="protein sequence ID" value="EAS63345.1"/>
    <property type="molecule type" value="Genomic_DNA"/>
</dbReference>
<dbReference type="InterPro" id="IPR050706">
    <property type="entry name" value="Cyclic-di-GMP_PDE-like"/>
</dbReference>
<dbReference type="InterPro" id="IPR001633">
    <property type="entry name" value="EAL_dom"/>
</dbReference>
<dbReference type="PANTHER" id="PTHR33121:SF56">
    <property type="entry name" value="SIGNALLING PROTEIN WITH EAL AND C2 DOMAINS"/>
    <property type="match status" value="1"/>
</dbReference>
<dbReference type="Proteomes" id="UP000001603">
    <property type="component" value="Unassembled WGS sequence"/>
</dbReference>
<comment type="caution">
    <text evidence="3">The sequence shown here is derived from an EMBL/GenBank/DDBJ whole genome shotgun (WGS) entry which is preliminary data.</text>
</comment>
<proteinExistence type="predicted"/>
<name>Q1ZM95_PHOAS</name>
<dbReference type="PROSITE" id="PS50883">
    <property type="entry name" value="EAL"/>
    <property type="match status" value="1"/>
</dbReference>
<keyword evidence="1" id="KW-0472">Membrane</keyword>
<feature type="domain" description="EAL" evidence="2">
    <location>
        <begin position="225"/>
        <end position="478"/>
    </location>
</feature>
<feature type="transmembrane region" description="Helical" evidence="1">
    <location>
        <begin position="6"/>
        <end position="26"/>
    </location>
</feature>
<dbReference type="HOGENOM" id="CLU_000445_131_3_6"/>
<evidence type="ECO:0000256" key="1">
    <source>
        <dbReference type="SAM" id="Phobius"/>
    </source>
</evidence>
<reference evidence="3 4" key="1">
    <citation type="journal article" date="2009" name="Proc. Natl. Acad. Sci. U.S.A.">
        <title>The genomic basis of trophic strategy in marine bacteria.</title>
        <authorList>
            <person name="Lauro F.M."/>
            <person name="McDougald D."/>
            <person name="Thomas T."/>
            <person name="Williams T.J."/>
            <person name="Egan S."/>
            <person name="Rice S."/>
            <person name="DeMaere M.Z."/>
            <person name="Ting L."/>
            <person name="Ertan H."/>
            <person name="Johnson J."/>
            <person name="Ferriera S."/>
            <person name="Lapidus A."/>
            <person name="Anderson I."/>
            <person name="Kyrpides N."/>
            <person name="Munk A.C."/>
            <person name="Detter C."/>
            <person name="Han C.S."/>
            <person name="Brown M.V."/>
            <person name="Robb F.T."/>
            <person name="Kjelleberg S."/>
            <person name="Cavicchioli R."/>
        </authorList>
    </citation>
    <scope>NUCLEOTIDE SEQUENCE [LARGE SCALE GENOMIC DNA]</scope>
    <source>
        <strain evidence="3 4">S14</strain>
    </source>
</reference>
<dbReference type="CDD" id="cd01948">
    <property type="entry name" value="EAL"/>
    <property type="match status" value="1"/>
</dbReference>
<gene>
    <name evidence="3" type="ORF">VAS14_16227</name>
</gene>
<dbReference type="Gene3D" id="3.20.20.450">
    <property type="entry name" value="EAL domain"/>
    <property type="match status" value="1"/>
</dbReference>